<gene>
    <name evidence="7" type="primary">LOC106812744</name>
</gene>
<evidence type="ECO:0000256" key="3">
    <source>
        <dbReference type="ARBA" id="ARBA00022989"/>
    </source>
</evidence>
<feature type="transmembrane region" description="Helical" evidence="5">
    <location>
        <begin position="127"/>
        <end position="149"/>
    </location>
</feature>
<dbReference type="InterPro" id="IPR050598">
    <property type="entry name" value="AminoAcid_Transporter"/>
</dbReference>
<dbReference type="Pfam" id="PF13520">
    <property type="entry name" value="AA_permease_2"/>
    <property type="match status" value="2"/>
</dbReference>
<keyword evidence="6" id="KW-1185">Reference proteome</keyword>
<feature type="transmembrane region" description="Helical" evidence="5">
    <location>
        <begin position="256"/>
        <end position="273"/>
    </location>
</feature>
<protein>
    <submittedName>
        <fullName evidence="7">Large neutral amino acids transporter small subunit 2-like isoform X3</fullName>
    </submittedName>
</protein>
<feature type="transmembrane region" description="Helical" evidence="5">
    <location>
        <begin position="69"/>
        <end position="90"/>
    </location>
</feature>
<evidence type="ECO:0000256" key="5">
    <source>
        <dbReference type="SAM" id="Phobius"/>
    </source>
</evidence>
<sequence>MHEDEEEEDSCTGAQSTQQHGDFYVNEQHHVLHKSVGLLRAVALVTGAVIGAGIFTTPKNVLAHAGSPGMALAVWFGCGIFTLLGVLCYAELGLMVPKSGGQYQYLRETLNFATEELKNPKKNLPRALLISMCLVTALFVLTNLAYMLVLPQQELLDTGVVAMAFARQTMGAFAAVMPLLVILSLMGSLNGNIFMGGRVYFAGARDGHQLPELLAMVSVGRITPLPALLLNGMMASLMILFSVGDIDYLHRSYGCWRWIMVAGGAICQIYLRIKRPDLPRPFKVPMMVPVLFLLVCGYLILVPVILEPQLLVVGICIHLLGIPVYYATVIGRGRLFLQGATRKWTLLLQKVLLVALTDSKMPGLKRHRHKKS</sequence>
<evidence type="ECO:0000256" key="4">
    <source>
        <dbReference type="ARBA" id="ARBA00023136"/>
    </source>
</evidence>
<feature type="transmembrane region" description="Helical" evidence="5">
    <location>
        <begin position="38"/>
        <end position="57"/>
    </location>
</feature>
<evidence type="ECO:0000313" key="7">
    <source>
        <dbReference type="RefSeq" id="XP_014672193.1"/>
    </source>
</evidence>
<dbReference type="PANTHER" id="PTHR11785">
    <property type="entry name" value="AMINO ACID TRANSPORTER"/>
    <property type="match status" value="1"/>
</dbReference>
<dbReference type="GeneID" id="106812744"/>
<keyword evidence="3 5" id="KW-1133">Transmembrane helix</keyword>
<feature type="transmembrane region" description="Helical" evidence="5">
    <location>
        <begin position="169"/>
        <end position="189"/>
    </location>
</feature>
<dbReference type="InterPro" id="IPR002293">
    <property type="entry name" value="AA/rel_permease1"/>
</dbReference>
<reference evidence="7" key="1">
    <citation type="submission" date="2025-08" db="UniProtKB">
        <authorList>
            <consortium name="RefSeq"/>
        </authorList>
    </citation>
    <scope>IDENTIFICATION</scope>
</reference>
<feature type="transmembrane region" description="Helical" evidence="5">
    <location>
        <begin position="285"/>
        <end position="305"/>
    </location>
</feature>
<dbReference type="Proteomes" id="UP000695022">
    <property type="component" value="Unplaced"/>
</dbReference>
<dbReference type="PANTHER" id="PTHR11785:SF528">
    <property type="entry name" value="AMINO ACID TRANSPORTER PROTEIN JHI-21"/>
    <property type="match status" value="1"/>
</dbReference>
<evidence type="ECO:0000256" key="2">
    <source>
        <dbReference type="ARBA" id="ARBA00022692"/>
    </source>
</evidence>
<organism evidence="6 7">
    <name type="scientific">Priapulus caudatus</name>
    <name type="common">Priapulid worm</name>
    <dbReference type="NCBI Taxonomy" id="37621"/>
    <lineage>
        <taxon>Eukaryota</taxon>
        <taxon>Metazoa</taxon>
        <taxon>Ecdysozoa</taxon>
        <taxon>Scalidophora</taxon>
        <taxon>Priapulida</taxon>
        <taxon>Priapulimorpha</taxon>
        <taxon>Priapulimorphida</taxon>
        <taxon>Priapulidae</taxon>
        <taxon>Priapulus</taxon>
    </lineage>
</organism>
<evidence type="ECO:0000256" key="1">
    <source>
        <dbReference type="ARBA" id="ARBA00004141"/>
    </source>
</evidence>
<keyword evidence="2 5" id="KW-0812">Transmembrane</keyword>
<dbReference type="RefSeq" id="XP_014672193.1">
    <property type="nucleotide sequence ID" value="XM_014816707.1"/>
</dbReference>
<name>A0ABM1EJ22_PRICU</name>
<comment type="subcellular location">
    <subcellularLocation>
        <location evidence="1">Membrane</location>
        <topology evidence="1">Multi-pass membrane protein</topology>
    </subcellularLocation>
</comment>
<evidence type="ECO:0000313" key="6">
    <source>
        <dbReference type="Proteomes" id="UP000695022"/>
    </source>
</evidence>
<keyword evidence="4 5" id="KW-0472">Membrane</keyword>
<accession>A0ABM1EJ22</accession>
<proteinExistence type="predicted"/>
<feature type="transmembrane region" description="Helical" evidence="5">
    <location>
        <begin position="311"/>
        <end position="329"/>
    </location>
</feature>
<feature type="transmembrane region" description="Helical" evidence="5">
    <location>
        <begin position="225"/>
        <end position="244"/>
    </location>
</feature>
<dbReference type="Gene3D" id="1.20.1740.10">
    <property type="entry name" value="Amino acid/polyamine transporter I"/>
    <property type="match status" value="2"/>
</dbReference>